<dbReference type="AlphaFoldDB" id="Q82RA1"/>
<evidence type="ECO:0000313" key="2">
    <source>
        <dbReference type="Proteomes" id="UP000000428"/>
    </source>
</evidence>
<evidence type="ECO:0000313" key="1">
    <source>
        <dbReference type="EMBL" id="BAC67951.1"/>
    </source>
</evidence>
<reference evidence="1 2" key="2">
    <citation type="journal article" date="2003" name="Nat. Biotechnol.">
        <title>Complete genome sequence and comparative analysis of the industrial microorganism Streptomyces avermitilis.</title>
        <authorList>
            <person name="Ikeda H."/>
            <person name="Ishikawa J."/>
            <person name="Hanamoto A."/>
            <person name="Shinose M."/>
            <person name="Kikuchi H."/>
            <person name="Shiba T."/>
            <person name="Sakaki Y."/>
            <person name="Hattori M."/>
            <person name="Omura S."/>
        </authorList>
    </citation>
    <scope>NUCLEOTIDE SEQUENCE [LARGE SCALE GENOMIC DNA]</scope>
    <source>
        <strain evidence="2">ATCC 31267 / DSM 46492 / JCM 5070 / NBRC 14893 / NCIMB 12804 / NRRL 8165 / MA-4680</strain>
    </source>
</reference>
<dbReference type="HOGENOM" id="CLU_1776345_0_0_11"/>
<dbReference type="EMBL" id="BA000030">
    <property type="protein sequence ID" value="BAC67951.1"/>
    <property type="molecule type" value="Genomic_DNA"/>
</dbReference>
<dbReference type="KEGG" id="sma:SAVERM_242"/>
<protein>
    <submittedName>
        <fullName evidence="1">Secreted protein</fullName>
    </submittedName>
</protein>
<organism evidence="1 2">
    <name type="scientific">Streptomyces avermitilis (strain ATCC 31267 / DSM 46492 / JCM 5070 / NBRC 14893 / NCIMB 12804 / NRRL 8165 / MA-4680)</name>
    <dbReference type="NCBI Taxonomy" id="227882"/>
    <lineage>
        <taxon>Bacteria</taxon>
        <taxon>Bacillati</taxon>
        <taxon>Actinomycetota</taxon>
        <taxon>Actinomycetes</taxon>
        <taxon>Kitasatosporales</taxon>
        <taxon>Streptomycetaceae</taxon>
        <taxon>Streptomyces</taxon>
    </lineage>
</organism>
<dbReference type="eggNOG" id="ENOG5032EPJ">
    <property type="taxonomic scope" value="Bacteria"/>
</dbReference>
<gene>
    <name evidence="1" type="ORF">SAVERM_242</name>
</gene>
<name>Q82RA1_STRAW</name>
<reference evidence="1 2" key="3">
    <citation type="journal article" date="2014" name="J. Ind. Microbiol. Biotechnol.">
        <title>Genome mining of the Streptomyces avermitilis genome and development of genome-minimized hosts for heterologous expression of biosynthetic gene clusters.</title>
        <authorList>
            <person name="Ikeda H."/>
            <person name="Shin-ya K."/>
            <person name="Omura S."/>
        </authorList>
    </citation>
    <scope>NUCLEOTIDE SEQUENCE [LARGE SCALE GENOMIC DNA]</scope>
    <source>
        <strain evidence="2">ATCC 31267 / DSM 46492 / JCM 5070 / NBRC 14893 / NCIMB 12804 / NRRL 8165 / MA-4680</strain>
    </source>
</reference>
<reference evidence="1 2" key="1">
    <citation type="journal article" date="2001" name="Proc. Natl. Acad. Sci. U.S.A.">
        <title>Genome sequence of an industrial microorganism Streptomyces avermitilis: deducing the ability of producing secondary metabolites.</title>
        <authorList>
            <person name="Omura S."/>
            <person name="Ikeda H."/>
            <person name="Ishikawa J."/>
            <person name="Hanamoto A."/>
            <person name="Takahashi C."/>
            <person name="Shinose M."/>
            <person name="Takahashi Y."/>
            <person name="Horikawa H."/>
            <person name="Nakazawa H."/>
            <person name="Osonoe T."/>
            <person name="Kikuchi H."/>
            <person name="Shiba T."/>
            <person name="Sakaki Y."/>
            <person name="Hattori M."/>
        </authorList>
    </citation>
    <scope>NUCLEOTIDE SEQUENCE [LARGE SCALE GENOMIC DNA]</scope>
    <source>
        <strain evidence="2">ATCC 31267 / DSM 46492 / JCM 5070 / NBRC 14893 / NCIMB 12804 / NRRL 8165 / MA-4680</strain>
    </source>
</reference>
<keyword evidence="2" id="KW-1185">Reference proteome</keyword>
<proteinExistence type="predicted"/>
<sequence length="146" mass="15864">MGVRTAYKFNRSAARAVAAASLAWRTVRAPAGVNRRAPTPPISVISGPKTTDVDGSVARLAIVPAPNTPDLPSEHSPDGAGTGRVRFPLVQWVLAPRTTWQARRLAADFGEGMDARTAWVMARLARHPDERDYAMAHLDDERRIAD</sequence>
<dbReference type="Proteomes" id="UP000000428">
    <property type="component" value="Chromosome"/>
</dbReference>
<accession>Q82RA1</accession>